<dbReference type="InterPro" id="IPR013783">
    <property type="entry name" value="Ig-like_fold"/>
</dbReference>
<evidence type="ECO:0008006" key="3">
    <source>
        <dbReference type="Google" id="ProtNLM"/>
    </source>
</evidence>
<comment type="caution">
    <text evidence="1">The sequence shown here is derived from an EMBL/GenBank/DDBJ whole genome shotgun (WGS) entry which is preliminary data.</text>
</comment>
<dbReference type="EMBL" id="AJYA01000022">
    <property type="protein sequence ID" value="EIM76301.1"/>
    <property type="molecule type" value="Genomic_DNA"/>
</dbReference>
<dbReference type="AlphaFoldDB" id="I5C399"/>
<sequence>MMLNFFRANYIIVDRVAYFFPLFALMKRKITLFFVFSSALFTLFSGGLLAQEAPERLPLFWEKQVLSLGTFLAEEGPQVLTFYGLNQHDQAIALEEVVSDCACLQVRFARDSVAPSKIAALEVTYTPDYQVGSFMHQLLVKTSADAEGDTLYVQGRLVPLVSNAEEVYRARQGELAFRSLPLNLGRVFTHEPTEYRVDVHNFGKSALMLSEVQPLLPEFLQVRIVGDTVAAASRALLAIAYDGAMRNDLGQFSEQVAVLIRDETGQQDTLRIPYLVTVLEYFEPVPSSMQDIVPRLLLSETAVDLRQVRAGSIVERELEFENVGQEELVLRKVMANCTCLEVEVDEMILAGGQKGRLKLRFDTSGRKGIDHKEIYVFSNDPIRPVQTIRIKSSLQ</sequence>
<evidence type="ECO:0000313" key="1">
    <source>
        <dbReference type="EMBL" id="EIM76301.1"/>
    </source>
</evidence>
<dbReference type="PATRIC" id="fig|1189621.3.peg.2255"/>
<dbReference type="Gene3D" id="2.60.40.10">
    <property type="entry name" value="Immunoglobulins"/>
    <property type="match status" value="1"/>
</dbReference>
<protein>
    <recommendedName>
        <fullName evidence="3">DUF1573 domain-containing protein</fullName>
    </recommendedName>
</protein>
<dbReference type="Proteomes" id="UP000005551">
    <property type="component" value="Unassembled WGS sequence"/>
</dbReference>
<evidence type="ECO:0000313" key="2">
    <source>
        <dbReference type="Proteomes" id="UP000005551"/>
    </source>
</evidence>
<gene>
    <name evidence="1" type="ORF">A3SI_10834</name>
</gene>
<organism evidence="1 2">
    <name type="scientific">Nitritalea halalkaliphila LW7</name>
    <dbReference type="NCBI Taxonomy" id="1189621"/>
    <lineage>
        <taxon>Bacteria</taxon>
        <taxon>Pseudomonadati</taxon>
        <taxon>Bacteroidota</taxon>
        <taxon>Cytophagia</taxon>
        <taxon>Cytophagales</taxon>
        <taxon>Cyclobacteriaceae</taxon>
        <taxon>Nitritalea</taxon>
    </lineage>
</organism>
<reference evidence="1 2" key="1">
    <citation type="submission" date="2012-05" db="EMBL/GenBank/DDBJ databases">
        <title>Genome sequence of Nitritalea halalkaliphila LW7.</title>
        <authorList>
            <person name="Jangir P.K."/>
            <person name="Singh A."/>
            <person name="Shivaji S."/>
            <person name="Sharma R."/>
        </authorList>
    </citation>
    <scope>NUCLEOTIDE SEQUENCE [LARGE SCALE GENOMIC DNA]</scope>
    <source>
        <strain evidence="1 2">LW7</strain>
    </source>
</reference>
<dbReference type="PANTHER" id="PTHR37833:SF1">
    <property type="entry name" value="SIGNAL PEPTIDE PROTEIN"/>
    <property type="match status" value="1"/>
</dbReference>
<dbReference type="Pfam" id="PF07610">
    <property type="entry name" value="DUF1573"/>
    <property type="match status" value="2"/>
</dbReference>
<accession>I5C399</accession>
<keyword evidence="2" id="KW-1185">Reference proteome</keyword>
<name>I5C399_9BACT</name>
<proteinExistence type="predicted"/>
<dbReference type="PANTHER" id="PTHR37833">
    <property type="entry name" value="LIPOPROTEIN-RELATED"/>
    <property type="match status" value="1"/>
</dbReference>
<dbReference type="STRING" id="1189621.A3SI_10834"/>
<dbReference type="InterPro" id="IPR011467">
    <property type="entry name" value="DUF1573"/>
</dbReference>